<dbReference type="InterPro" id="IPR015590">
    <property type="entry name" value="Aldehyde_DH_dom"/>
</dbReference>
<dbReference type="AlphaFoldDB" id="A0A8C7NBJ2"/>
<dbReference type="PROSITE" id="PS00070">
    <property type="entry name" value="ALDEHYDE_DEHYDR_CYS"/>
    <property type="match status" value="1"/>
</dbReference>
<organism evidence="5 6">
    <name type="scientific">Oncorhynchus kisutch</name>
    <name type="common">Coho salmon</name>
    <name type="synonym">Salmo kisutch</name>
    <dbReference type="NCBI Taxonomy" id="8019"/>
    <lineage>
        <taxon>Eukaryota</taxon>
        <taxon>Metazoa</taxon>
        <taxon>Chordata</taxon>
        <taxon>Craniata</taxon>
        <taxon>Vertebrata</taxon>
        <taxon>Euteleostomi</taxon>
        <taxon>Actinopterygii</taxon>
        <taxon>Neopterygii</taxon>
        <taxon>Teleostei</taxon>
        <taxon>Protacanthopterygii</taxon>
        <taxon>Salmoniformes</taxon>
        <taxon>Salmonidae</taxon>
        <taxon>Salmoninae</taxon>
        <taxon>Oncorhynchus</taxon>
    </lineage>
</organism>
<evidence type="ECO:0000256" key="3">
    <source>
        <dbReference type="RuleBase" id="RU003345"/>
    </source>
</evidence>
<dbReference type="CDD" id="cd07141">
    <property type="entry name" value="ALDH_F1AB_F2_RALDH1"/>
    <property type="match status" value="1"/>
</dbReference>
<dbReference type="GO" id="GO:0016620">
    <property type="term" value="F:oxidoreductase activity, acting on the aldehyde or oxo group of donors, NAD or NADP as acceptor"/>
    <property type="evidence" value="ECO:0007669"/>
    <property type="project" value="InterPro"/>
</dbReference>
<dbReference type="InterPro" id="IPR029510">
    <property type="entry name" value="Ald_DH_CS_GLU"/>
</dbReference>
<dbReference type="InterPro" id="IPR016163">
    <property type="entry name" value="Ald_DH_C"/>
</dbReference>
<accession>A0A8C7NBJ2</accession>
<feature type="domain" description="Aldehyde dehydrogenase" evidence="4">
    <location>
        <begin position="4"/>
        <end position="467"/>
    </location>
</feature>
<evidence type="ECO:0000313" key="6">
    <source>
        <dbReference type="Proteomes" id="UP000694557"/>
    </source>
</evidence>
<keyword evidence="6" id="KW-1185">Reference proteome</keyword>
<evidence type="ECO:0000259" key="4">
    <source>
        <dbReference type="Pfam" id="PF00171"/>
    </source>
</evidence>
<dbReference type="Gene3D" id="3.40.605.10">
    <property type="entry name" value="Aldehyde Dehydrogenase, Chain A, domain 1"/>
    <property type="match status" value="1"/>
</dbReference>
<keyword evidence="1 3" id="KW-0560">Oxidoreductase</keyword>
<name>A0A8C7NBJ2_ONCKI</name>
<dbReference type="Gene3D" id="3.40.309.10">
    <property type="entry name" value="Aldehyde Dehydrogenase, Chain A, domain 2"/>
    <property type="match status" value="1"/>
</dbReference>
<feature type="active site" evidence="2">
    <location>
        <position position="244"/>
    </location>
</feature>
<proteinExistence type="inferred from homology"/>
<dbReference type="PROSITE" id="PS00687">
    <property type="entry name" value="ALDEHYDE_DEHYDR_GLU"/>
    <property type="match status" value="1"/>
</dbReference>
<sequence length="476" mass="51707">MNAWQDSVSGKTFPVYNPASGEQICEVQEAEKADVDKAVQAARLAFTLGSVWRRMDASERGRLLAKLADLVERDSAYLATIESMDSGKPFLPTLFVDLQGTIKTLRYYAGYADKIHGTSIPMDGDYLSFTRHEPIGVCGQIIPWNFPLMMTAWKLGPALACGNTVVLKPAQQTPLTCLYIGSLVKEAGFPPGVVNILPGFGPTAGAAIASHMGIDKVAFTGSTEVGKRIQEAAGKSNLKRVTLELGGKNPNIIFADADLDLAVEQAHQGVFFNAGQCCTAGSRIFVEEPIYEEFVRRSVERAKRRTVGSPFDPTTEQGPQISQEQQSRVLEFIRSGISEGARLECGGKALGLKGFFIEPTVFSNVKDDMRIAKEEIFGPVQQIMKFKTIDEVIERANNTEYGLVAAVFTSDITKAMTISTAMQAGTVWINCFNALSTQCPFGGYKMSGNGRELGDCGLKEYSEVKTITIKISAKNS</sequence>
<evidence type="ECO:0000256" key="2">
    <source>
        <dbReference type="PROSITE-ProRule" id="PRU10007"/>
    </source>
</evidence>
<dbReference type="InterPro" id="IPR016160">
    <property type="entry name" value="Ald_DH_CS_CYS"/>
</dbReference>
<dbReference type="Pfam" id="PF00171">
    <property type="entry name" value="Aldedh"/>
    <property type="match status" value="1"/>
</dbReference>
<dbReference type="GeneTree" id="ENSGT00940000158898"/>
<dbReference type="PANTHER" id="PTHR11699">
    <property type="entry name" value="ALDEHYDE DEHYDROGENASE-RELATED"/>
    <property type="match status" value="1"/>
</dbReference>
<dbReference type="Proteomes" id="UP000694557">
    <property type="component" value="Unassembled WGS sequence"/>
</dbReference>
<dbReference type="SUPFAM" id="SSF53720">
    <property type="entry name" value="ALDH-like"/>
    <property type="match status" value="1"/>
</dbReference>
<dbReference type="InterPro" id="IPR016162">
    <property type="entry name" value="Ald_DH_N"/>
</dbReference>
<evidence type="ECO:0000313" key="5">
    <source>
        <dbReference type="Ensembl" id="ENSOKIP00005116236.1"/>
    </source>
</evidence>
<evidence type="ECO:0000256" key="1">
    <source>
        <dbReference type="ARBA" id="ARBA00023002"/>
    </source>
</evidence>
<comment type="similarity">
    <text evidence="3">Belongs to the aldehyde dehydrogenase family.</text>
</comment>
<gene>
    <name evidence="5" type="primary">ALDH1A2</name>
    <name evidence="5" type="synonym">LOC109895242</name>
</gene>
<protein>
    <submittedName>
        <fullName evidence="5">Aldehyde dehydrogenase 1 family, member A2</fullName>
    </submittedName>
</protein>
<dbReference type="Ensembl" id="ENSOKIT00005124305.1">
    <property type="protein sequence ID" value="ENSOKIP00005116236.1"/>
    <property type="gene ID" value="ENSOKIG00005049959.1"/>
</dbReference>
<reference evidence="5" key="1">
    <citation type="submission" date="2025-08" db="UniProtKB">
        <authorList>
            <consortium name="Ensembl"/>
        </authorList>
    </citation>
    <scope>IDENTIFICATION</scope>
</reference>
<dbReference type="InterPro" id="IPR016161">
    <property type="entry name" value="Ald_DH/histidinol_DH"/>
</dbReference>
<reference evidence="5" key="2">
    <citation type="submission" date="2025-09" db="UniProtKB">
        <authorList>
            <consortium name="Ensembl"/>
        </authorList>
    </citation>
    <scope>IDENTIFICATION</scope>
</reference>